<dbReference type="AlphaFoldDB" id="A0AAW0FJF8"/>
<organism evidence="2 3">
    <name type="scientific">Cerrena zonata</name>
    <dbReference type="NCBI Taxonomy" id="2478898"/>
    <lineage>
        <taxon>Eukaryota</taxon>
        <taxon>Fungi</taxon>
        <taxon>Dikarya</taxon>
        <taxon>Basidiomycota</taxon>
        <taxon>Agaricomycotina</taxon>
        <taxon>Agaricomycetes</taxon>
        <taxon>Polyporales</taxon>
        <taxon>Cerrenaceae</taxon>
        <taxon>Cerrena</taxon>
    </lineage>
</organism>
<evidence type="ECO:0000313" key="2">
    <source>
        <dbReference type="EMBL" id="KAK7679457.1"/>
    </source>
</evidence>
<accession>A0AAW0FJF8</accession>
<proteinExistence type="predicted"/>
<evidence type="ECO:0000256" key="1">
    <source>
        <dbReference type="SAM" id="MobiDB-lite"/>
    </source>
</evidence>
<dbReference type="EMBL" id="JASBNA010000059">
    <property type="protein sequence ID" value="KAK7679457.1"/>
    <property type="molecule type" value="Genomic_DNA"/>
</dbReference>
<gene>
    <name evidence="2" type="ORF">QCA50_017511</name>
</gene>
<sequence length="130" mass="14821">MTIGRCVKSMCVKCDTTRCYPQDAKSRPIEAVSKNEKNIKSLNGIEMRAYAIGASDGPASYTSNEGTDRDNEKSVIPPNQCVMEHAGQFAHRERMSVWEKWEGIISDWESIAHFAHDTFRWQFFPPDFSL</sequence>
<reference evidence="2 3" key="1">
    <citation type="submission" date="2022-09" db="EMBL/GenBank/DDBJ databases">
        <authorList>
            <person name="Palmer J.M."/>
        </authorList>
    </citation>
    <scope>NUCLEOTIDE SEQUENCE [LARGE SCALE GENOMIC DNA]</scope>
    <source>
        <strain evidence="2 3">DSM 7382</strain>
    </source>
</reference>
<evidence type="ECO:0000313" key="3">
    <source>
        <dbReference type="Proteomes" id="UP001385951"/>
    </source>
</evidence>
<protein>
    <submittedName>
        <fullName evidence="2">Uncharacterized protein</fullName>
    </submittedName>
</protein>
<comment type="caution">
    <text evidence="2">The sequence shown here is derived from an EMBL/GenBank/DDBJ whole genome shotgun (WGS) entry which is preliminary data.</text>
</comment>
<name>A0AAW0FJF8_9APHY</name>
<feature type="region of interest" description="Disordered" evidence="1">
    <location>
        <begin position="55"/>
        <end position="75"/>
    </location>
</feature>
<dbReference type="Proteomes" id="UP001385951">
    <property type="component" value="Unassembled WGS sequence"/>
</dbReference>
<keyword evidence="3" id="KW-1185">Reference proteome</keyword>